<protein>
    <submittedName>
        <fullName evidence="1">Uncharacterized protein</fullName>
    </submittedName>
</protein>
<dbReference type="Gene3D" id="3.40.50.1820">
    <property type="entry name" value="alpha/beta hydrolase"/>
    <property type="match status" value="1"/>
</dbReference>
<accession>A0A9P6NYR7</accession>
<gene>
    <name evidence="1" type="ORF">CROQUDRAFT_129539</name>
</gene>
<dbReference type="InterPro" id="IPR029058">
    <property type="entry name" value="AB_hydrolase_fold"/>
</dbReference>
<dbReference type="AlphaFoldDB" id="A0A9P6NYR7"/>
<organism evidence="1 2">
    <name type="scientific">Cronartium quercuum f. sp. fusiforme G11</name>
    <dbReference type="NCBI Taxonomy" id="708437"/>
    <lineage>
        <taxon>Eukaryota</taxon>
        <taxon>Fungi</taxon>
        <taxon>Dikarya</taxon>
        <taxon>Basidiomycota</taxon>
        <taxon>Pucciniomycotina</taxon>
        <taxon>Pucciniomycetes</taxon>
        <taxon>Pucciniales</taxon>
        <taxon>Coleosporiaceae</taxon>
        <taxon>Cronartium</taxon>
    </lineage>
</organism>
<dbReference type="SUPFAM" id="SSF53474">
    <property type="entry name" value="alpha/beta-Hydrolases"/>
    <property type="match status" value="1"/>
</dbReference>
<dbReference type="PANTHER" id="PTHR12277">
    <property type="entry name" value="ALPHA/BETA HYDROLASE DOMAIN-CONTAINING PROTEIN"/>
    <property type="match status" value="1"/>
</dbReference>
<dbReference type="OrthoDB" id="10249433at2759"/>
<evidence type="ECO:0000313" key="1">
    <source>
        <dbReference type="EMBL" id="KAG0152614.1"/>
    </source>
</evidence>
<dbReference type="GO" id="GO:0008474">
    <property type="term" value="F:palmitoyl-(protein) hydrolase activity"/>
    <property type="evidence" value="ECO:0007669"/>
    <property type="project" value="TreeGrafter"/>
</dbReference>
<dbReference type="EMBL" id="MU167208">
    <property type="protein sequence ID" value="KAG0152614.1"/>
    <property type="molecule type" value="Genomic_DNA"/>
</dbReference>
<sequence length="307" mass="34509">MPYFPPNSRHQSLRTSSAKPMLASLDHQKVYLPTRPRLSALYLQPSACPPAKLDGIIFYLQGNAGNPVGRLELFRTLLLPPLSKPLQLGLFALAPRGYWSSSGPFPFPFTFLTPPSNRLTQAGVVTDYRRGLRYLLDTTDPEVPVWLYGHSLGAAVAVQVFRSGGLSISETRRLAGIVLENPLPSTRAMVKVLYPSPYVPYHYLGPFVRDEWDTISALRENPLKTNKPLLVIQSGKDELVPPRLTRLVYEAATGHKSSEKVDHWSSDGILQRYRVIPHALHDDAYLKPRHNLEFFQFIKDTMPTSHS</sequence>
<keyword evidence="2" id="KW-1185">Reference proteome</keyword>
<name>A0A9P6NYR7_9BASI</name>
<dbReference type="GO" id="GO:0016020">
    <property type="term" value="C:membrane"/>
    <property type="evidence" value="ECO:0007669"/>
    <property type="project" value="TreeGrafter"/>
</dbReference>
<proteinExistence type="predicted"/>
<evidence type="ECO:0000313" key="2">
    <source>
        <dbReference type="Proteomes" id="UP000886653"/>
    </source>
</evidence>
<comment type="caution">
    <text evidence="1">The sequence shown here is derived from an EMBL/GenBank/DDBJ whole genome shotgun (WGS) entry which is preliminary data.</text>
</comment>
<reference evidence="1" key="1">
    <citation type="submission" date="2013-11" db="EMBL/GenBank/DDBJ databases">
        <title>Genome sequence of the fusiform rust pathogen reveals effectors for host alternation and coevolution with pine.</title>
        <authorList>
            <consortium name="DOE Joint Genome Institute"/>
            <person name="Smith K."/>
            <person name="Pendleton A."/>
            <person name="Kubisiak T."/>
            <person name="Anderson C."/>
            <person name="Salamov A."/>
            <person name="Aerts A."/>
            <person name="Riley R."/>
            <person name="Clum A."/>
            <person name="Lindquist E."/>
            <person name="Ence D."/>
            <person name="Campbell M."/>
            <person name="Kronenberg Z."/>
            <person name="Feau N."/>
            <person name="Dhillon B."/>
            <person name="Hamelin R."/>
            <person name="Burleigh J."/>
            <person name="Smith J."/>
            <person name="Yandell M."/>
            <person name="Nelson C."/>
            <person name="Grigoriev I."/>
            <person name="Davis J."/>
        </authorList>
    </citation>
    <scope>NUCLEOTIDE SEQUENCE</scope>
    <source>
        <strain evidence="1">G11</strain>
    </source>
</reference>
<dbReference type="PANTHER" id="PTHR12277:SF64">
    <property type="entry name" value="SUPERFAMILY HYDROLASE, PUTATIVE (AFU_ORTHOLOGUE AFUA_3G01760)-RELATED"/>
    <property type="match status" value="1"/>
</dbReference>
<dbReference type="Proteomes" id="UP000886653">
    <property type="component" value="Unassembled WGS sequence"/>
</dbReference>